<feature type="compositionally biased region" description="Basic residues" evidence="1">
    <location>
        <begin position="52"/>
        <end position="67"/>
    </location>
</feature>
<dbReference type="Pfam" id="PF13358">
    <property type="entry name" value="DDE_3"/>
    <property type="match status" value="1"/>
</dbReference>
<reference evidence="4" key="1">
    <citation type="submission" date="2021-01" db="EMBL/GenBank/DDBJ databases">
        <title>Chromosome-level genome assembly of a human fungal pathogen reveals clustering of transcriptionally co-regulated genes.</title>
        <authorList>
            <person name="Voorhies M."/>
            <person name="Cohen S."/>
            <person name="Shea T.P."/>
            <person name="Petrus S."/>
            <person name="Munoz J.F."/>
            <person name="Poplawski S."/>
            <person name="Goldman W.E."/>
            <person name="Michael T."/>
            <person name="Cuomo C.A."/>
            <person name="Sil A."/>
            <person name="Beyhan S."/>
        </authorList>
    </citation>
    <scope>NUCLEOTIDE SEQUENCE</scope>
    <source>
        <strain evidence="4">H88</strain>
    </source>
</reference>
<dbReference type="InterPro" id="IPR038717">
    <property type="entry name" value="Tc1-like_DDE_dom"/>
</dbReference>
<dbReference type="EMBL" id="CP069105">
    <property type="protein sequence ID" value="QSS55716.1"/>
    <property type="molecule type" value="Genomic_DNA"/>
</dbReference>
<dbReference type="GO" id="GO:0015074">
    <property type="term" value="P:DNA integration"/>
    <property type="evidence" value="ECO:0007669"/>
    <property type="project" value="InterPro"/>
</dbReference>
<dbReference type="PANTHER" id="PTHR23022:SF119">
    <property type="entry name" value="TC1-LIKE TRANSPOSASE DDE DOMAIN-CONTAINING PROTEIN"/>
    <property type="match status" value="1"/>
</dbReference>
<organism evidence="4 5">
    <name type="scientific">Ajellomyces capsulatus (strain H88)</name>
    <name type="common">Darling's disease fungus</name>
    <name type="synonym">Histoplasma capsulatum</name>
    <dbReference type="NCBI Taxonomy" id="544711"/>
    <lineage>
        <taxon>Eukaryota</taxon>
        <taxon>Fungi</taxon>
        <taxon>Dikarya</taxon>
        <taxon>Ascomycota</taxon>
        <taxon>Pezizomycotina</taxon>
        <taxon>Eurotiomycetes</taxon>
        <taxon>Eurotiomycetidae</taxon>
        <taxon>Onygenales</taxon>
        <taxon>Ajellomycetaceae</taxon>
        <taxon>Histoplasma</taxon>
    </lineage>
</organism>
<dbReference type="InterPro" id="IPR036388">
    <property type="entry name" value="WH-like_DNA-bd_sf"/>
</dbReference>
<dbReference type="InterPro" id="IPR036397">
    <property type="entry name" value="RNaseH_sf"/>
</dbReference>
<evidence type="ECO:0000313" key="5">
    <source>
        <dbReference type="Proteomes" id="UP000663419"/>
    </source>
</evidence>
<accession>A0A8A1LP08</accession>
<dbReference type="Gene3D" id="3.30.420.10">
    <property type="entry name" value="Ribonuclease H-like superfamily/Ribonuclease H"/>
    <property type="match status" value="1"/>
</dbReference>
<dbReference type="AlphaFoldDB" id="A0A8A1LP08"/>
<evidence type="ECO:0000256" key="1">
    <source>
        <dbReference type="SAM" id="MobiDB-lite"/>
    </source>
</evidence>
<feature type="domain" description="Transposase Tc1-like" evidence="2">
    <location>
        <begin position="77"/>
        <end position="145"/>
    </location>
</feature>
<dbReference type="Proteomes" id="UP000663419">
    <property type="component" value="Chromosome 4"/>
</dbReference>
<evidence type="ECO:0000313" key="4">
    <source>
        <dbReference type="EMBL" id="QSS55716.1"/>
    </source>
</evidence>
<proteinExistence type="predicted"/>
<dbReference type="VEuPathDB" id="FungiDB:I7I53_03681"/>
<dbReference type="Gene3D" id="1.10.10.10">
    <property type="entry name" value="Winged helix-like DNA-binding domain superfamily/Winged helix DNA-binding domain"/>
    <property type="match status" value="1"/>
</dbReference>
<name>A0A8A1LP08_AJEC8</name>
<dbReference type="InterPro" id="IPR002492">
    <property type="entry name" value="Transposase_Tc1-like"/>
</dbReference>
<feature type="region of interest" description="Disordered" evidence="1">
    <location>
        <begin position="52"/>
        <end position="75"/>
    </location>
</feature>
<evidence type="ECO:0000259" key="2">
    <source>
        <dbReference type="Pfam" id="PF01498"/>
    </source>
</evidence>
<feature type="domain" description="Tc1-like transposase DDE" evidence="3">
    <location>
        <begin position="252"/>
        <end position="302"/>
    </location>
</feature>
<evidence type="ECO:0008006" key="6">
    <source>
        <dbReference type="Google" id="ProtNLM"/>
    </source>
</evidence>
<dbReference type="GO" id="GO:0006313">
    <property type="term" value="P:DNA transposition"/>
    <property type="evidence" value="ECO:0007669"/>
    <property type="project" value="InterPro"/>
</dbReference>
<dbReference type="PANTHER" id="PTHR23022">
    <property type="entry name" value="TRANSPOSABLE ELEMENT-RELATED"/>
    <property type="match status" value="1"/>
</dbReference>
<sequence length="351" mass="41614">MPSKPRSLRKEHSPAIINTILNLHERKYSFLSIARILELPRSTISSIVYHEKHRKKLETSPKKRTGRPPKLSARDQRHLILSVDKNPFNPLSNFLTPSKSGHHLSRYTARQYLHKNERYAFKPRKKPYLKPIHKDIRRAFGIRYRDWSDEDNACVSYSDEAMFEVGLDISSQYVRRPKKKGFESKYLLPTFKSGRTSVGIWAAISWDFKSKLVFVPSHIRMNSKEYIKIILLHSYPHYIRILEKRGIALWAEDGARYHTSKLIKDWMNEWQMDRVEWPAQSPDLNPIENLWAIMKHRISKIRYRIHSEAEMRKELQLIWDSITQEEIQDLIRSIPRRMQAVIKARGGSTKY</sequence>
<dbReference type="InterPro" id="IPR052338">
    <property type="entry name" value="Transposase_5"/>
</dbReference>
<evidence type="ECO:0000259" key="3">
    <source>
        <dbReference type="Pfam" id="PF13358"/>
    </source>
</evidence>
<dbReference type="GO" id="GO:0003677">
    <property type="term" value="F:DNA binding"/>
    <property type="evidence" value="ECO:0007669"/>
    <property type="project" value="InterPro"/>
</dbReference>
<protein>
    <recommendedName>
        <fullName evidence="6">Tc1-like transposase DDE domain-containing protein</fullName>
    </recommendedName>
</protein>
<dbReference type="Pfam" id="PF01498">
    <property type="entry name" value="HTH_Tnp_Tc3_2"/>
    <property type="match status" value="1"/>
</dbReference>
<gene>
    <name evidence="4" type="ORF">I7I53_03681</name>
</gene>